<gene>
    <name evidence="1" type="ORF">S12H4_19244</name>
</gene>
<organism evidence="1">
    <name type="scientific">marine sediment metagenome</name>
    <dbReference type="NCBI Taxonomy" id="412755"/>
    <lineage>
        <taxon>unclassified sequences</taxon>
        <taxon>metagenomes</taxon>
        <taxon>ecological metagenomes</taxon>
    </lineage>
</organism>
<reference evidence="1" key="1">
    <citation type="journal article" date="2014" name="Front. Microbiol.">
        <title>High frequency of phylogenetically diverse reductive dehalogenase-homologous genes in deep subseafloor sedimentary metagenomes.</title>
        <authorList>
            <person name="Kawai M."/>
            <person name="Futagami T."/>
            <person name="Toyoda A."/>
            <person name="Takaki Y."/>
            <person name="Nishi S."/>
            <person name="Hori S."/>
            <person name="Arai W."/>
            <person name="Tsubouchi T."/>
            <person name="Morono Y."/>
            <person name="Uchiyama I."/>
            <person name="Ito T."/>
            <person name="Fujiyama A."/>
            <person name="Inagaki F."/>
            <person name="Takami H."/>
        </authorList>
    </citation>
    <scope>NUCLEOTIDE SEQUENCE</scope>
    <source>
        <strain evidence="1">Expedition CK06-06</strain>
    </source>
</reference>
<dbReference type="EMBL" id="BARW01009599">
    <property type="protein sequence ID" value="GAI82459.1"/>
    <property type="molecule type" value="Genomic_DNA"/>
</dbReference>
<name>X1TR21_9ZZZZ</name>
<dbReference type="AlphaFoldDB" id="X1TR21"/>
<accession>X1TR21</accession>
<sequence>MIFNPDGSEKTDQCLQRPISIEAHAQGMKADFIYGNWVLAQNESLEIDPATATLDDPTEDGYIKNASIREDEASVVQYGGWDLYSYRGYVEWPIGSIAGGTLTANPLFKYHGYSQNAISGGEINPIANQPSMAATADLWADIATGVAYVDPFTLVVAENQSQDLGAAAKTDLQTAMTAEQSWWALGFQAPDSEYGKLNFLDAFYSE</sequence>
<evidence type="ECO:0000313" key="1">
    <source>
        <dbReference type="EMBL" id="GAI82459.1"/>
    </source>
</evidence>
<feature type="non-terminal residue" evidence="1">
    <location>
        <position position="206"/>
    </location>
</feature>
<comment type="caution">
    <text evidence="1">The sequence shown here is derived from an EMBL/GenBank/DDBJ whole genome shotgun (WGS) entry which is preliminary data.</text>
</comment>
<proteinExistence type="predicted"/>
<protein>
    <submittedName>
        <fullName evidence="1">Uncharacterized protein</fullName>
    </submittedName>
</protein>